<evidence type="ECO:0000256" key="2">
    <source>
        <dbReference type="ARBA" id="ARBA00023015"/>
    </source>
</evidence>
<keyword evidence="7" id="KW-1185">Reference proteome</keyword>
<dbReference type="AlphaFoldDB" id="A0AAE4CQ93"/>
<keyword evidence="3 6" id="KW-0238">DNA-binding</keyword>
<dbReference type="Proteomes" id="UP001183629">
    <property type="component" value="Unassembled WGS sequence"/>
</dbReference>
<dbReference type="Gene3D" id="3.40.190.290">
    <property type="match status" value="1"/>
</dbReference>
<name>A0AAE4CQ93_9ACTN</name>
<evidence type="ECO:0000256" key="3">
    <source>
        <dbReference type="ARBA" id="ARBA00023125"/>
    </source>
</evidence>
<dbReference type="InterPro" id="IPR005119">
    <property type="entry name" value="LysR_subst-bd"/>
</dbReference>
<dbReference type="RefSeq" id="WP_310409290.1">
    <property type="nucleotide sequence ID" value="NZ_JAVDYC010000001.1"/>
</dbReference>
<dbReference type="PANTHER" id="PTHR30419">
    <property type="entry name" value="HTH-TYPE TRANSCRIPTIONAL REGULATOR YBHD"/>
    <property type="match status" value="1"/>
</dbReference>
<gene>
    <name evidence="6" type="ORF">J2S44_000930</name>
</gene>
<dbReference type="GO" id="GO:0003700">
    <property type="term" value="F:DNA-binding transcription factor activity"/>
    <property type="evidence" value="ECO:0007669"/>
    <property type="project" value="InterPro"/>
</dbReference>
<dbReference type="PANTHER" id="PTHR30419:SF31">
    <property type="entry name" value="BLR3139 PROTEIN"/>
    <property type="match status" value="1"/>
</dbReference>
<keyword evidence="4" id="KW-0804">Transcription</keyword>
<organism evidence="6 7">
    <name type="scientific">Catenuloplanes niger</name>
    <dbReference type="NCBI Taxonomy" id="587534"/>
    <lineage>
        <taxon>Bacteria</taxon>
        <taxon>Bacillati</taxon>
        <taxon>Actinomycetota</taxon>
        <taxon>Actinomycetes</taxon>
        <taxon>Micromonosporales</taxon>
        <taxon>Micromonosporaceae</taxon>
        <taxon>Catenuloplanes</taxon>
    </lineage>
</organism>
<accession>A0AAE4CQ93</accession>
<dbReference type="Pfam" id="PF00126">
    <property type="entry name" value="HTH_1"/>
    <property type="match status" value="1"/>
</dbReference>
<evidence type="ECO:0000313" key="7">
    <source>
        <dbReference type="Proteomes" id="UP001183629"/>
    </source>
</evidence>
<dbReference type="SUPFAM" id="SSF53850">
    <property type="entry name" value="Periplasmic binding protein-like II"/>
    <property type="match status" value="1"/>
</dbReference>
<comment type="similarity">
    <text evidence="1">Belongs to the LysR transcriptional regulatory family.</text>
</comment>
<dbReference type="InterPro" id="IPR036390">
    <property type="entry name" value="WH_DNA-bd_sf"/>
</dbReference>
<keyword evidence="2" id="KW-0805">Transcription regulation</keyword>
<evidence type="ECO:0000259" key="5">
    <source>
        <dbReference type="PROSITE" id="PS50931"/>
    </source>
</evidence>
<evidence type="ECO:0000256" key="1">
    <source>
        <dbReference type="ARBA" id="ARBA00009437"/>
    </source>
</evidence>
<dbReference type="FunFam" id="1.10.10.10:FF:000001">
    <property type="entry name" value="LysR family transcriptional regulator"/>
    <property type="match status" value="1"/>
</dbReference>
<feature type="domain" description="HTH lysR-type" evidence="5">
    <location>
        <begin position="1"/>
        <end position="58"/>
    </location>
</feature>
<sequence>MELRQLEYFVAVAEEGTFTRGARRVRVAQSAVSATVQKLERELGVPLFAREAGGVALTDAGTALLPEARALLSAERRARDTVDQVRGGLRGTVRMGTLVMIGARPASRGLLVLDLPQVLGRFHVTHPLVTFQLRTARRGSAGHLAALLAGDLDLALVGTVDRPDGIRLHRLGGVRLSLVCPLRHRLAGASSVSLADLADETWVDFPRQWGNRAMSDRAFAAAGVVRNVPFEAADQDTVLGLVRNGLGVALLPRTGVDDDEVAVVDVDDGDLDLPVSVAMPSDREPSAATAALLTSILRAAARPAPRRP</sequence>
<proteinExistence type="inferred from homology"/>
<dbReference type="PRINTS" id="PR00039">
    <property type="entry name" value="HTHLYSR"/>
</dbReference>
<dbReference type="GO" id="GO:0005829">
    <property type="term" value="C:cytosol"/>
    <property type="evidence" value="ECO:0007669"/>
    <property type="project" value="TreeGrafter"/>
</dbReference>
<dbReference type="Pfam" id="PF03466">
    <property type="entry name" value="LysR_substrate"/>
    <property type="match status" value="1"/>
</dbReference>
<dbReference type="InterPro" id="IPR036388">
    <property type="entry name" value="WH-like_DNA-bd_sf"/>
</dbReference>
<dbReference type="Gene3D" id="1.10.10.10">
    <property type="entry name" value="Winged helix-like DNA-binding domain superfamily/Winged helix DNA-binding domain"/>
    <property type="match status" value="1"/>
</dbReference>
<dbReference type="GO" id="GO:0003677">
    <property type="term" value="F:DNA binding"/>
    <property type="evidence" value="ECO:0007669"/>
    <property type="project" value="UniProtKB-KW"/>
</dbReference>
<dbReference type="SUPFAM" id="SSF46785">
    <property type="entry name" value="Winged helix' DNA-binding domain"/>
    <property type="match status" value="1"/>
</dbReference>
<dbReference type="InterPro" id="IPR050950">
    <property type="entry name" value="HTH-type_LysR_regulators"/>
</dbReference>
<protein>
    <submittedName>
        <fullName evidence="6">DNA-binding transcriptional LysR family regulator</fullName>
    </submittedName>
</protein>
<evidence type="ECO:0000313" key="6">
    <source>
        <dbReference type="EMBL" id="MDR7320680.1"/>
    </source>
</evidence>
<comment type="caution">
    <text evidence="6">The sequence shown here is derived from an EMBL/GenBank/DDBJ whole genome shotgun (WGS) entry which is preliminary data.</text>
</comment>
<reference evidence="6 7" key="1">
    <citation type="submission" date="2023-07" db="EMBL/GenBank/DDBJ databases">
        <title>Sequencing the genomes of 1000 actinobacteria strains.</title>
        <authorList>
            <person name="Klenk H.-P."/>
        </authorList>
    </citation>
    <scope>NUCLEOTIDE SEQUENCE [LARGE SCALE GENOMIC DNA]</scope>
    <source>
        <strain evidence="6 7">DSM 44711</strain>
    </source>
</reference>
<dbReference type="PROSITE" id="PS50931">
    <property type="entry name" value="HTH_LYSR"/>
    <property type="match status" value="1"/>
</dbReference>
<dbReference type="EMBL" id="JAVDYC010000001">
    <property type="protein sequence ID" value="MDR7320680.1"/>
    <property type="molecule type" value="Genomic_DNA"/>
</dbReference>
<evidence type="ECO:0000256" key="4">
    <source>
        <dbReference type="ARBA" id="ARBA00023163"/>
    </source>
</evidence>
<dbReference type="InterPro" id="IPR000847">
    <property type="entry name" value="LysR_HTH_N"/>
</dbReference>